<proteinExistence type="predicted"/>
<dbReference type="Pfam" id="PF08751">
    <property type="entry name" value="TrwC"/>
    <property type="match status" value="1"/>
</dbReference>
<keyword evidence="5" id="KW-1185">Reference proteome</keyword>
<dbReference type="PANTHER" id="PTHR43788:SF6">
    <property type="entry name" value="DNA HELICASE B"/>
    <property type="match status" value="1"/>
</dbReference>
<dbReference type="RefSeq" id="WP_108826233.1">
    <property type="nucleotide sequence ID" value="NZ_CP023004.1"/>
</dbReference>
<evidence type="ECO:0000256" key="2">
    <source>
        <dbReference type="ARBA" id="ARBA00022840"/>
    </source>
</evidence>
<dbReference type="NCBIfam" id="TIGR02686">
    <property type="entry name" value="relax_trwC"/>
    <property type="match status" value="1"/>
</dbReference>
<dbReference type="InterPro" id="IPR003593">
    <property type="entry name" value="AAA+_ATPase"/>
</dbReference>
<dbReference type="SUPFAM" id="SSF52540">
    <property type="entry name" value="P-loop containing nucleoside triphosphate hydrolases"/>
    <property type="match status" value="2"/>
</dbReference>
<dbReference type="CDD" id="cd18809">
    <property type="entry name" value="SF1_C_RecD"/>
    <property type="match status" value="1"/>
</dbReference>
<evidence type="ECO:0000256" key="1">
    <source>
        <dbReference type="ARBA" id="ARBA00022741"/>
    </source>
</evidence>
<evidence type="ECO:0000259" key="3">
    <source>
        <dbReference type="SMART" id="SM00382"/>
    </source>
</evidence>
<protein>
    <recommendedName>
        <fullName evidence="3">AAA+ ATPase domain-containing protein</fullName>
    </recommendedName>
</protein>
<dbReference type="Gene3D" id="3.40.50.300">
    <property type="entry name" value="P-loop containing nucleotide triphosphate hydrolases"/>
    <property type="match status" value="2"/>
</dbReference>
<dbReference type="SMART" id="SM00382">
    <property type="entry name" value="AAA"/>
    <property type="match status" value="1"/>
</dbReference>
<dbReference type="InterPro" id="IPR027417">
    <property type="entry name" value="P-loop_NTPase"/>
</dbReference>
<dbReference type="Pfam" id="PF13604">
    <property type="entry name" value="AAA_30"/>
    <property type="match status" value="1"/>
</dbReference>
<feature type="domain" description="AAA+ ATPase" evidence="3">
    <location>
        <begin position="438"/>
        <end position="565"/>
    </location>
</feature>
<dbReference type="EMBL" id="CP023004">
    <property type="protein sequence ID" value="AWI10331.1"/>
    <property type="molecule type" value="Genomic_DNA"/>
</dbReference>
<dbReference type="KEGG" id="elut:CKA38_14655"/>
<dbReference type="GO" id="GO:0003678">
    <property type="term" value="F:DNA helicase activity"/>
    <property type="evidence" value="ECO:0007669"/>
    <property type="project" value="UniProtKB-ARBA"/>
</dbReference>
<dbReference type="NCBIfam" id="NF041492">
    <property type="entry name" value="MobF"/>
    <property type="match status" value="1"/>
</dbReference>
<sequence>MLTPKPQLNLQNAKSYFREHLAVGDYYMDGHVIAGEWRGTGAAMLGLEGSVTEEKFLALCEGHHPETGRWLTMRRNTTRCEDGRTLSNRRVFYDFTISPPKSVSIVALYQDDRILKIHDDAVRMMTDELEKFAEARVRKGGAGSERVTGNCLSALFRHDTSRELDPHLHTHCIFLNATYDWEEDKWKALHATGMYRAQKFAENVYYHELSKGLRALGYTLANNARDFEIANIPKSLIDRFSKRHQQIDAETKKRIENEGLRGNEKNLRKQIAHDIRRRKIKNLSTDELRPRWAAEMTNSERAALASIAPEKLSQPATPSVQEKPDLSGFLAWAEKHVFERRAVATDHELMAAALVRGRGDNFALSELKTAVAKADFIREEGTRKLTCRDTLNAEWNLIWAARDGRDAHGPFNTGTGFAPSRELKADQRSAVNRILRSCDFITLFQGGAGTGKSYTLREVVRGLETAGHPVSVYAPQHQQAADLRRDGLDADTVARLLAMTNLVPLARGTVLIVDEAGQIGGQDMLRIIEAARECHGRVILSGDTRQQGAVAASDALRILETQTGLRPIQLNTIRRQNPDAMPDAAGKRAVRQYRAAVKAAADGDLTKSLDKLERLGWVREHDTGDIPKEIATRYCESVKRNESVLAVSQTWEGVRALNTAIRDELKNAGILKNGVRVATWQPIDLTDAQKRDARFYASGDRVYFLRNYGRFQRGDCCEVAGADGRGVILKKGGRTTLMSYRHADRFAVVKEREQELARGDRLQMKFNGDSIEGKAIRNGELVTICRVLKDKSIRVRDDAGTIKTLSPEQRMFVPGYAVTSYASQGKTVDTVLLHYAGERLVANKNQWYVGISRARKQALVFTDDLAALRTRIAQEGERTSAVSLAIGETAQAALQANLTEEHQRIMAQHYETLRLAQESRMGHAQAASFYEPETQQPTIRKGIGI</sequence>
<accession>A0A2U8E660</accession>
<organism evidence="4 5">
    <name type="scientific">Ereboglobus luteus</name>
    <dbReference type="NCBI Taxonomy" id="1796921"/>
    <lineage>
        <taxon>Bacteria</taxon>
        <taxon>Pseudomonadati</taxon>
        <taxon>Verrucomicrobiota</taxon>
        <taxon>Opitutia</taxon>
        <taxon>Opitutales</taxon>
        <taxon>Opitutaceae</taxon>
        <taxon>Ereboglobus</taxon>
    </lineage>
</organism>
<evidence type="ECO:0000313" key="5">
    <source>
        <dbReference type="Proteomes" id="UP000244896"/>
    </source>
</evidence>
<dbReference type="Proteomes" id="UP000244896">
    <property type="component" value="Chromosome"/>
</dbReference>
<dbReference type="InterPro" id="IPR050534">
    <property type="entry name" value="Coronavir_polyprotein_1ab"/>
</dbReference>
<evidence type="ECO:0000313" key="4">
    <source>
        <dbReference type="EMBL" id="AWI10331.1"/>
    </source>
</evidence>
<dbReference type="SUPFAM" id="SSF55464">
    <property type="entry name" value="Origin of replication-binding domain, RBD-like"/>
    <property type="match status" value="1"/>
</dbReference>
<dbReference type="OrthoDB" id="177421at2"/>
<dbReference type="InterPro" id="IPR014862">
    <property type="entry name" value="TrwC"/>
</dbReference>
<dbReference type="AlphaFoldDB" id="A0A2U8E660"/>
<dbReference type="InterPro" id="IPR014059">
    <property type="entry name" value="TraI/TrwC_relax"/>
</dbReference>
<gene>
    <name evidence="4" type="ORF">CKA38_14655</name>
</gene>
<dbReference type="PANTHER" id="PTHR43788">
    <property type="entry name" value="DNA2/NAM7 HELICASE FAMILY MEMBER"/>
    <property type="match status" value="1"/>
</dbReference>
<reference evidence="4 5" key="1">
    <citation type="journal article" date="2018" name="Syst. Appl. Microbiol.">
        <title>Ereboglobus luteus gen. nov. sp. nov. from cockroach guts, and new insights into the oxygen relationship of the genera Opitutus and Didymococcus (Verrucomicrobia: Opitutaceae).</title>
        <authorList>
            <person name="Tegtmeier D."/>
            <person name="Belitz A."/>
            <person name="Radek R."/>
            <person name="Heimerl T."/>
            <person name="Brune A."/>
        </authorList>
    </citation>
    <scope>NUCLEOTIDE SEQUENCE [LARGE SCALE GENOMIC DNA]</scope>
    <source>
        <strain evidence="4 5">Ho45</strain>
    </source>
</reference>
<dbReference type="GO" id="GO:0005524">
    <property type="term" value="F:ATP binding"/>
    <property type="evidence" value="ECO:0007669"/>
    <property type="project" value="UniProtKB-KW"/>
</dbReference>
<keyword evidence="1" id="KW-0547">Nucleotide-binding</keyword>
<keyword evidence="2" id="KW-0067">ATP-binding</keyword>
<name>A0A2U8E660_9BACT</name>